<sequence>MPRGLQSPDFFSALMCTLSIISSASFTSGSVITPHSKNPADIASELAYIEGLRDILASEEESLHGYLPANIYPDIKIVDNSEKVILGAVFGTVGGLLLIALCYCLCRYGSRNRSKKGLKKEEGEVECGDASMEPDFSVPSESREPETASRQSSSSRGSGPSESAMEGMVRPEGDRECIGGEEAGDSPPEYASEARVECETSPEYVA</sequence>
<feature type="transmembrane region" description="Helical" evidence="2">
    <location>
        <begin position="84"/>
        <end position="106"/>
    </location>
</feature>
<dbReference type="Proteomes" id="UP001373714">
    <property type="component" value="Unassembled WGS sequence"/>
</dbReference>
<gene>
    <name evidence="3" type="ORF">TWF730_010079</name>
</gene>
<evidence type="ECO:0000313" key="3">
    <source>
        <dbReference type="EMBL" id="KAK6349330.1"/>
    </source>
</evidence>
<evidence type="ECO:0000256" key="2">
    <source>
        <dbReference type="SAM" id="Phobius"/>
    </source>
</evidence>
<protein>
    <submittedName>
        <fullName evidence="3">Uncharacterized protein</fullName>
    </submittedName>
</protein>
<proteinExistence type="predicted"/>
<accession>A0AAV9V080</accession>
<dbReference type="AlphaFoldDB" id="A0AAV9V080"/>
<reference evidence="3 4" key="1">
    <citation type="submission" date="2019-10" db="EMBL/GenBank/DDBJ databases">
        <authorList>
            <person name="Palmer J.M."/>
        </authorList>
    </citation>
    <scope>NUCLEOTIDE SEQUENCE [LARGE SCALE GENOMIC DNA]</scope>
    <source>
        <strain evidence="3 4">TWF730</strain>
    </source>
</reference>
<comment type="caution">
    <text evidence="3">The sequence shown here is derived from an EMBL/GenBank/DDBJ whole genome shotgun (WGS) entry which is preliminary data.</text>
</comment>
<dbReference type="EMBL" id="JAVHNS010000007">
    <property type="protein sequence ID" value="KAK6349330.1"/>
    <property type="molecule type" value="Genomic_DNA"/>
</dbReference>
<keyword evidence="2" id="KW-1133">Transmembrane helix</keyword>
<feature type="compositionally biased region" description="Low complexity" evidence="1">
    <location>
        <begin position="148"/>
        <end position="164"/>
    </location>
</feature>
<feature type="compositionally biased region" description="Basic and acidic residues" evidence="1">
    <location>
        <begin position="169"/>
        <end position="178"/>
    </location>
</feature>
<evidence type="ECO:0000313" key="4">
    <source>
        <dbReference type="Proteomes" id="UP001373714"/>
    </source>
</evidence>
<organism evidence="3 4">
    <name type="scientific">Orbilia blumenaviensis</name>
    <dbReference type="NCBI Taxonomy" id="1796055"/>
    <lineage>
        <taxon>Eukaryota</taxon>
        <taxon>Fungi</taxon>
        <taxon>Dikarya</taxon>
        <taxon>Ascomycota</taxon>
        <taxon>Pezizomycotina</taxon>
        <taxon>Orbiliomycetes</taxon>
        <taxon>Orbiliales</taxon>
        <taxon>Orbiliaceae</taxon>
        <taxon>Orbilia</taxon>
    </lineage>
</organism>
<keyword evidence="4" id="KW-1185">Reference proteome</keyword>
<feature type="region of interest" description="Disordered" evidence="1">
    <location>
        <begin position="117"/>
        <end position="206"/>
    </location>
</feature>
<evidence type="ECO:0000256" key="1">
    <source>
        <dbReference type="SAM" id="MobiDB-lite"/>
    </source>
</evidence>
<keyword evidence="2" id="KW-0472">Membrane</keyword>
<name>A0AAV9V080_9PEZI</name>
<keyword evidence="2" id="KW-0812">Transmembrane</keyword>